<protein>
    <submittedName>
        <fullName evidence="1">Uncharacterized protein</fullName>
    </submittedName>
</protein>
<gene>
    <name evidence="1" type="ORF">K3248_01030</name>
</gene>
<organism evidence="1 2">
    <name type="scientific">Bartonella raoultii</name>
    <dbReference type="NCBI Taxonomy" id="1457020"/>
    <lineage>
        <taxon>Bacteria</taxon>
        <taxon>Pseudomonadati</taxon>
        <taxon>Pseudomonadota</taxon>
        <taxon>Alphaproteobacteria</taxon>
        <taxon>Hyphomicrobiales</taxon>
        <taxon>Bartonellaceae</taxon>
        <taxon>Bartonella</taxon>
    </lineage>
</organism>
<accession>A0ABS7I578</accession>
<reference evidence="1 2" key="1">
    <citation type="submission" date="2021-08" db="EMBL/GenBank/DDBJ databases">
        <title>Bartonella raoulti 094 sp. nov.</title>
        <authorList>
            <person name="Zgheib R."/>
            <person name="Hammoud A."/>
        </authorList>
    </citation>
    <scope>NUCLEOTIDE SEQUENCE [LARGE SCALE GENOMIC DNA]</scope>
    <source>
        <strain evidence="1 2">094</strain>
    </source>
</reference>
<name>A0ABS7I578_9HYPH</name>
<proteinExistence type="predicted"/>
<dbReference type="EMBL" id="JAIFRO010000001">
    <property type="protein sequence ID" value="MBX4335201.1"/>
    <property type="molecule type" value="Genomic_DNA"/>
</dbReference>
<keyword evidence="2" id="KW-1185">Reference proteome</keyword>
<dbReference type="RefSeq" id="WP_220716510.1">
    <property type="nucleotide sequence ID" value="NZ_JAIFRO010000001.1"/>
</dbReference>
<sequence>MCDGKLDWLACCAFLPTFTPKVAVVFSKQQNIPIWICVVDFLLRGNAG</sequence>
<dbReference type="Proteomes" id="UP000746918">
    <property type="component" value="Unassembled WGS sequence"/>
</dbReference>
<evidence type="ECO:0000313" key="2">
    <source>
        <dbReference type="Proteomes" id="UP000746918"/>
    </source>
</evidence>
<comment type="caution">
    <text evidence="1">The sequence shown here is derived from an EMBL/GenBank/DDBJ whole genome shotgun (WGS) entry which is preliminary data.</text>
</comment>
<evidence type="ECO:0000313" key="1">
    <source>
        <dbReference type="EMBL" id="MBX4335201.1"/>
    </source>
</evidence>